<dbReference type="AlphaFoldDB" id="A0A0H5BHE4"/>
<name>A0A0H5BHE4_9EUKA</name>
<organism evidence="2">
    <name type="scientific">Lotharella vacuolata</name>
    <dbReference type="NCBI Taxonomy" id="74820"/>
    <lineage>
        <taxon>Eukaryota</taxon>
        <taxon>Sar</taxon>
        <taxon>Rhizaria</taxon>
        <taxon>Cercozoa</taxon>
        <taxon>Chlorarachniophyceae</taxon>
        <taxon>Lotharella</taxon>
    </lineage>
</organism>
<proteinExistence type="predicted"/>
<sequence length="550" mass="68451">MKSIYKLKNFSNLIYSFKNYENYYKWKNNKIMFFYCLNCVYDAICFKKTLKNFEKKHLSEYNRFLNEYDIFFIFYLLFQNINFFLTVFSFINLKNFSKYYIIVDSIKNKYIICHELGTFFQIKKKKKIYNFNNTKYEIYSYKKKRIVIFDNKIEVYFENIFFSNKKLVNTLLTDNGNNQNFLNYKIILSEIFFLNSFMKMRQIINEHSIVFFFKFFGESFFNFFIILKLKTFNFFFLEEYFFLAIKYTHMHTLDKKKIYLKNTISKKHTKCHKNQFLIRKKLRSRTIFLKKKLFYNTLYLKKKRILFTKNAKILIFLNKLKKKKKNLKPKLIFKKFSLIQYLKMVKSFSNIYNKIQKKYLKLLMICINIYSNFKYSLIIVVRILIYLLEHIFKKKYIPIFIILSKVKKFYNYLFFLRKRNYIFINYTVFQYFFNIEKNIGFLEKKNINFSENNYIFTSFFFKMYSENKKNIFIKIKNIHEKNKKFKIDFNKKMLKKKIIFNKIIDIYKNTLFNNDSFFFQIYCLIYFRESAFFLKNFYCIKFKTNNNFKI</sequence>
<keyword evidence="1" id="KW-0472">Membrane</keyword>
<geneLocation type="nucleomorph" evidence="2"/>
<protein>
    <submittedName>
        <fullName evidence="2">Uncharacterized protein</fullName>
    </submittedName>
</protein>
<feature type="transmembrane region" description="Helical" evidence="1">
    <location>
        <begin position="70"/>
        <end position="91"/>
    </location>
</feature>
<evidence type="ECO:0000256" key="1">
    <source>
        <dbReference type="SAM" id="Phobius"/>
    </source>
</evidence>
<evidence type="ECO:0000313" key="2">
    <source>
        <dbReference type="EMBL" id="BAS01563.1"/>
    </source>
</evidence>
<feature type="transmembrane region" description="Helical" evidence="1">
    <location>
        <begin position="32"/>
        <end position="50"/>
    </location>
</feature>
<keyword evidence="2" id="KW-0542">Nucleomorph</keyword>
<keyword evidence="1" id="KW-1133">Transmembrane helix</keyword>
<dbReference type="EMBL" id="AB996600">
    <property type="protein sequence ID" value="BAS01563.1"/>
    <property type="molecule type" value="Genomic_DNA"/>
</dbReference>
<reference evidence="2" key="1">
    <citation type="journal article" date="2015" name="Genome Biol. Evol.">
        <title>Nucleomorph Genome Sequences of Two Chlorarachniophytes, Amorphochlora amoebiformis and Lotharella vacuolata.</title>
        <authorList>
            <person name="Suzuki S."/>
            <person name="Shirato S."/>
            <person name="Hirakawa Y."/>
            <person name="Ishida K."/>
        </authorList>
    </citation>
    <scope>NUCLEOTIDE SEQUENCE</scope>
    <source>
        <strain evidence="2">CCMP240</strain>
    </source>
</reference>
<accession>A0A0H5BHE4</accession>
<keyword evidence="1" id="KW-0812">Transmembrane</keyword>
<feature type="transmembrane region" description="Helical" evidence="1">
    <location>
        <begin position="208"/>
        <end position="226"/>
    </location>
</feature>